<sequence length="71" mass="7637">MCTVNSNFGPTDPATTFLVFAFGELSLSMMPFSDDNGQKLKKHSSESQGGALKTYSNKSIATAPRQSPYSI</sequence>
<proteinExistence type="predicted"/>
<dbReference type="AlphaFoldDB" id="A0A448XJY8"/>
<protein>
    <submittedName>
        <fullName evidence="2">Uncharacterized protein</fullName>
    </submittedName>
</protein>
<accession>A0A448XJY8</accession>
<reference evidence="2" key="1">
    <citation type="submission" date="2018-11" db="EMBL/GenBank/DDBJ databases">
        <authorList>
            <consortium name="Pathogen Informatics"/>
        </authorList>
    </citation>
    <scope>NUCLEOTIDE SEQUENCE</scope>
</reference>
<name>A0A448XJY8_9PLAT</name>
<keyword evidence="3" id="KW-1185">Reference proteome</keyword>
<evidence type="ECO:0000313" key="2">
    <source>
        <dbReference type="EMBL" id="VEL38472.1"/>
    </source>
</evidence>
<organism evidence="2 3">
    <name type="scientific">Protopolystoma xenopodis</name>
    <dbReference type="NCBI Taxonomy" id="117903"/>
    <lineage>
        <taxon>Eukaryota</taxon>
        <taxon>Metazoa</taxon>
        <taxon>Spiralia</taxon>
        <taxon>Lophotrochozoa</taxon>
        <taxon>Platyhelminthes</taxon>
        <taxon>Monogenea</taxon>
        <taxon>Polyopisthocotylea</taxon>
        <taxon>Polystomatidea</taxon>
        <taxon>Polystomatidae</taxon>
        <taxon>Protopolystoma</taxon>
    </lineage>
</organism>
<comment type="caution">
    <text evidence="2">The sequence shown here is derived from an EMBL/GenBank/DDBJ whole genome shotgun (WGS) entry which is preliminary data.</text>
</comment>
<dbReference type="EMBL" id="CAAALY010258027">
    <property type="protein sequence ID" value="VEL38472.1"/>
    <property type="molecule type" value="Genomic_DNA"/>
</dbReference>
<evidence type="ECO:0000313" key="3">
    <source>
        <dbReference type="Proteomes" id="UP000784294"/>
    </source>
</evidence>
<feature type="region of interest" description="Disordered" evidence="1">
    <location>
        <begin position="36"/>
        <end position="71"/>
    </location>
</feature>
<feature type="compositionally biased region" description="Polar residues" evidence="1">
    <location>
        <begin position="54"/>
        <end position="71"/>
    </location>
</feature>
<dbReference type="Proteomes" id="UP000784294">
    <property type="component" value="Unassembled WGS sequence"/>
</dbReference>
<evidence type="ECO:0000256" key="1">
    <source>
        <dbReference type="SAM" id="MobiDB-lite"/>
    </source>
</evidence>
<gene>
    <name evidence="2" type="ORF">PXEA_LOCUS31912</name>
</gene>